<organism evidence="3 4">
    <name type="scientific">Prosthecobacter vanneervenii</name>
    <dbReference type="NCBI Taxonomy" id="48466"/>
    <lineage>
        <taxon>Bacteria</taxon>
        <taxon>Pseudomonadati</taxon>
        <taxon>Verrucomicrobiota</taxon>
        <taxon>Verrucomicrobiia</taxon>
        <taxon>Verrucomicrobiales</taxon>
        <taxon>Verrucomicrobiaceae</taxon>
        <taxon>Prosthecobacter</taxon>
    </lineage>
</organism>
<feature type="compositionally biased region" description="Polar residues" evidence="2">
    <location>
        <begin position="963"/>
        <end position="975"/>
    </location>
</feature>
<reference evidence="3 4" key="1">
    <citation type="submission" date="2020-08" db="EMBL/GenBank/DDBJ databases">
        <title>Genomic Encyclopedia of Type Strains, Phase IV (KMG-IV): sequencing the most valuable type-strain genomes for metagenomic binning, comparative biology and taxonomic classification.</title>
        <authorList>
            <person name="Goeker M."/>
        </authorList>
    </citation>
    <scope>NUCLEOTIDE SEQUENCE [LARGE SCALE GENOMIC DNA]</scope>
    <source>
        <strain evidence="3 4">DSM 12252</strain>
    </source>
</reference>
<feature type="region of interest" description="Disordered" evidence="2">
    <location>
        <begin position="800"/>
        <end position="819"/>
    </location>
</feature>
<evidence type="ECO:0000256" key="1">
    <source>
        <dbReference type="SAM" id="Coils"/>
    </source>
</evidence>
<comment type="caution">
    <text evidence="3">The sequence shown here is derived from an EMBL/GenBank/DDBJ whole genome shotgun (WGS) entry which is preliminary data.</text>
</comment>
<feature type="region of interest" description="Disordered" evidence="2">
    <location>
        <begin position="533"/>
        <end position="575"/>
    </location>
</feature>
<feature type="compositionally biased region" description="Polar residues" evidence="2">
    <location>
        <begin position="599"/>
        <end position="615"/>
    </location>
</feature>
<protein>
    <recommendedName>
        <fullName evidence="5">EF-hand domain-containing protein</fullName>
    </recommendedName>
</protein>
<dbReference type="PROSITE" id="PS00018">
    <property type="entry name" value="EF_HAND_1"/>
    <property type="match status" value="1"/>
</dbReference>
<feature type="region of interest" description="Disordered" evidence="2">
    <location>
        <begin position="955"/>
        <end position="981"/>
    </location>
</feature>
<accession>A0A7W7Y7U9</accession>
<feature type="compositionally biased region" description="Low complexity" evidence="2">
    <location>
        <begin position="541"/>
        <end position="574"/>
    </location>
</feature>
<evidence type="ECO:0000256" key="2">
    <source>
        <dbReference type="SAM" id="MobiDB-lite"/>
    </source>
</evidence>
<dbReference type="RefSeq" id="WP_184338178.1">
    <property type="nucleotide sequence ID" value="NZ_JACHIG010000001.1"/>
</dbReference>
<evidence type="ECO:0008006" key="5">
    <source>
        <dbReference type="Google" id="ProtNLM"/>
    </source>
</evidence>
<dbReference type="InterPro" id="IPR018247">
    <property type="entry name" value="EF_Hand_1_Ca_BS"/>
</dbReference>
<sequence>MEIIKIDQVSIAARAGALDADLAYSASFTAHRDLVSQTAASGLQGLQTLLNDTGYYGAAITRLQEVSSDIELANIEAAKDPFQAASSSLRNQHQDAAVNGLRNQAWPYYGTAGNVKYNAQNAVYGTTAGSAERGYADRVLQTAAELELGTAYLINQADPGMSRYHTSNALNNAYGVRGEAQSLWNSLNAQSPKPTARLNALQAVINSANDVINHATNVLNFLNTAPIAIIRTKEPQVHDLGGGYSLATWGDSGYTTLTDASGAGILIRPDGTTDTLNGGSQGWKFNNTSTFVLPNLTKVTFTPGSPASILLDRGIHTFTITGIQGGSYPSVSSYTELNGRDVDLTSNDGHIIQLDGNANTWSNNGNRLGDNPYQREVIAQNAITNKLKLDPTDVSISSDLTTFLGQIGIKPTDYDGDGKLNNVELSEVAAYITSYLEQMQAAYETAMQNVVKANQALEELNEMLDTLRREASNRSDARSSENAETSAALKNIERRLVAALQLLQGTGETPPSPLPGGIEASAERVLSQLTEVTQQGGLKNVTPSVVTPPGTGTTSDVSSQTGTKSSTQTDGLGDSLRRASRLLSGLLGGGNLNILDLPPQTQTQGSTPESSSVIGDVTSTTGQTSDFIPGLDQLATALASLAVQLDPGSSVNLSVPELSAGMQVFLTVLADAGVLDLQALQSQAGQEDLLKSLSSLLGLSASSETSPSQSIPPSTTGMVAFLGALSELGSALKTLPSQTEGGTASLPDLTAVARQLRAILSGTETNSGGNITSQPTGELAQLSRVAEQLRLVLAGAAALGSAGGSQSTSTQGSTSPSPAELRLGLQSLLLALLSLESMNPGAPREQKVLPSGSGGISFQVNTQSISTISGNFFTDPELMKQLQANLNKAIQVQNDQLSRASTLFTQSQKIVQTFVNLIKQDDLVRDVVKSDDLSDEQQALFDNRMTELRKDWGVEWGGDDNRSPTSQSQLVSKAMQSGMMV</sequence>
<evidence type="ECO:0000313" key="4">
    <source>
        <dbReference type="Proteomes" id="UP000590740"/>
    </source>
</evidence>
<feature type="coiled-coil region" evidence="1">
    <location>
        <begin position="436"/>
        <end position="477"/>
    </location>
</feature>
<dbReference type="AlphaFoldDB" id="A0A7W7Y7U9"/>
<name>A0A7W7Y7U9_9BACT</name>
<evidence type="ECO:0000313" key="3">
    <source>
        <dbReference type="EMBL" id="MBB5031246.1"/>
    </source>
</evidence>
<keyword evidence="4" id="KW-1185">Reference proteome</keyword>
<dbReference type="EMBL" id="JACHIG010000001">
    <property type="protein sequence ID" value="MBB5031246.1"/>
    <property type="molecule type" value="Genomic_DNA"/>
</dbReference>
<dbReference type="Proteomes" id="UP000590740">
    <property type="component" value="Unassembled WGS sequence"/>
</dbReference>
<proteinExistence type="predicted"/>
<keyword evidence="1" id="KW-0175">Coiled coil</keyword>
<feature type="region of interest" description="Disordered" evidence="2">
    <location>
        <begin position="594"/>
        <end position="615"/>
    </location>
</feature>
<gene>
    <name evidence="3" type="ORF">HNQ65_000800</name>
</gene>